<comment type="caution">
    <text evidence="2">The sequence shown here is derived from an EMBL/GenBank/DDBJ whole genome shotgun (WGS) entry which is preliminary data.</text>
</comment>
<name>A0ABQ5EN28_9ASTR</name>
<evidence type="ECO:0000256" key="1">
    <source>
        <dbReference type="SAM" id="MobiDB-lite"/>
    </source>
</evidence>
<organism evidence="2 3">
    <name type="scientific">Tanacetum coccineum</name>
    <dbReference type="NCBI Taxonomy" id="301880"/>
    <lineage>
        <taxon>Eukaryota</taxon>
        <taxon>Viridiplantae</taxon>
        <taxon>Streptophyta</taxon>
        <taxon>Embryophyta</taxon>
        <taxon>Tracheophyta</taxon>
        <taxon>Spermatophyta</taxon>
        <taxon>Magnoliopsida</taxon>
        <taxon>eudicotyledons</taxon>
        <taxon>Gunneridae</taxon>
        <taxon>Pentapetalae</taxon>
        <taxon>asterids</taxon>
        <taxon>campanulids</taxon>
        <taxon>Asterales</taxon>
        <taxon>Asteraceae</taxon>
        <taxon>Asteroideae</taxon>
        <taxon>Anthemideae</taxon>
        <taxon>Anthemidinae</taxon>
        <taxon>Tanacetum</taxon>
    </lineage>
</organism>
<feature type="region of interest" description="Disordered" evidence="1">
    <location>
        <begin position="195"/>
        <end position="215"/>
    </location>
</feature>
<proteinExistence type="predicted"/>
<dbReference type="SUPFAM" id="SSF53098">
    <property type="entry name" value="Ribonuclease H-like"/>
    <property type="match status" value="1"/>
</dbReference>
<accession>A0ABQ5EN28</accession>
<evidence type="ECO:0000313" key="2">
    <source>
        <dbReference type="EMBL" id="GJT52354.1"/>
    </source>
</evidence>
<evidence type="ECO:0000313" key="3">
    <source>
        <dbReference type="Proteomes" id="UP001151760"/>
    </source>
</evidence>
<reference evidence="2" key="2">
    <citation type="submission" date="2022-01" db="EMBL/GenBank/DDBJ databases">
        <authorList>
            <person name="Yamashiro T."/>
            <person name="Shiraishi A."/>
            <person name="Satake H."/>
            <person name="Nakayama K."/>
        </authorList>
    </citation>
    <scope>NUCLEOTIDE SEQUENCE</scope>
</reference>
<dbReference type="InterPro" id="IPR012337">
    <property type="entry name" value="RNaseH-like_sf"/>
</dbReference>
<dbReference type="Proteomes" id="UP001151760">
    <property type="component" value="Unassembled WGS sequence"/>
</dbReference>
<dbReference type="EMBL" id="BQNB010016488">
    <property type="protein sequence ID" value="GJT52354.1"/>
    <property type="molecule type" value="Genomic_DNA"/>
</dbReference>
<gene>
    <name evidence="2" type="ORF">Tco_0978511</name>
</gene>
<reference evidence="2" key="1">
    <citation type="journal article" date="2022" name="Int. J. Mol. Sci.">
        <title>Draft Genome of Tanacetum Coccineum: Genomic Comparison of Closely Related Tanacetum-Family Plants.</title>
        <authorList>
            <person name="Yamashiro T."/>
            <person name="Shiraishi A."/>
            <person name="Nakayama K."/>
            <person name="Satake H."/>
        </authorList>
    </citation>
    <scope>NUCLEOTIDE SEQUENCE</scope>
</reference>
<sequence length="215" mass="24462">MRKFTKCKDIVRPGVTRFATSFLTLQSLMEKKEKLRLMFTSDEWTQSKWAKTKNGKGAYFIVMSPSFRDGVNLCLKNYPLVKVLRLADGDQKPSMGFLYGDLKKAKEDIKMAFNNVEAYYLPIIDIIETRSKDRLLARVKNQNIDVLRSLDASKALSWIVAISDDEEIKEDGSLGVGGDAVGVDRELHEDDFLSDEEQVEGEENLEFNSDEEGFI</sequence>
<protein>
    <submittedName>
        <fullName evidence="2">Zinc finger BED domain-containing protein</fullName>
    </submittedName>
</protein>
<keyword evidence="3" id="KW-1185">Reference proteome</keyword>